<reference evidence="3 4" key="1">
    <citation type="submission" date="2019-02" db="EMBL/GenBank/DDBJ databases">
        <title>Deep-cultivation of Planctomycetes and their phenomic and genomic characterization uncovers novel biology.</title>
        <authorList>
            <person name="Wiegand S."/>
            <person name="Jogler M."/>
            <person name="Boedeker C."/>
            <person name="Pinto D."/>
            <person name="Vollmers J."/>
            <person name="Rivas-Marin E."/>
            <person name="Kohn T."/>
            <person name="Peeters S.H."/>
            <person name="Heuer A."/>
            <person name="Rast P."/>
            <person name="Oberbeckmann S."/>
            <person name="Bunk B."/>
            <person name="Jeske O."/>
            <person name="Meyerdierks A."/>
            <person name="Storesund J.E."/>
            <person name="Kallscheuer N."/>
            <person name="Luecker S."/>
            <person name="Lage O.M."/>
            <person name="Pohl T."/>
            <person name="Merkel B.J."/>
            <person name="Hornburger P."/>
            <person name="Mueller R.-W."/>
            <person name="Bruemmer F."/>
            <person name="Labrenz M."/>
            <person name="Spormann A.M."/>
            <person name="Op den Camp H."/>
            <person name="Overmann J."/>
            <person name="Amann R."/>
            <person name="Jetten M.S.M."/>
            <person name="Mascher T."/>
            <person name="Medema M.H."/>
            <person name="Devos D.P."/>
            <person name="Kaster A.-K."/>
            <person name="Ovreas L."/>
            <person name="Rohde M."/>
            <person name="Galperin M.Y."/>
            <person name="Jogler C."/>
        </authorList>
    </citation>
    <scope>NUCLEOTIDE SEQUENCE [LARGE SCALE GENOMIC DNA]</scope>
    <source>
        <strain evidence="3 4">CA12</strain>
    </source>
</reference>
<dbReference type="Gene3D" id="3.30.360.10">
    <property type="entry name" value="Dihydrodipicolinate Reductase, domain 2"/>
    <property type="match status" value="1"/>
</dbReference>
<dbReference type="InterPro" id="IPR000683">
    <property type="entry name" value="Gfo/Idh/MocA-like_OxRdtase_N"/>
</dbReference>
<gene>
    <name evidence="3" type="primary">iolG_6</name>
    <name evidence="3" type="ORF">CA12_20460</name>
</gene>
<evidence type="ECO:0000313" key="4">
    <source>
        <dbReference type="Proteomes" id="UP000318741"/>
    </source>
</evidence>
<feature type="region of interest" description="Disordered" evidence="1">
    <location>
        <begin position="1"/>
        <end position="21"/>
    </location>
</feature>
<evidence type="ECO:0000259" key="2">
    <source>
        <dbReference type="Pfam" id="PF01408"/>
    </source>
</evidence>
<accession>A0A517P9A7</accession>
<dbReference type="GO" id="GO:0050112">
    <property type="term" value="F:inositol 2-dehydrogenase (NAD+) activity"/>
    <property type="evidence" value="ECO:0007669"/>
    <property type="project" value="UniProtKB-EC"/>
</dbReference>
<dbReference type="PANTHER" id="PTHR43818">
    <property type="entry name" value="BCDNA.GH03377"/>
    <property type="match status" value="1"/>
</dbReference>
<protein>
    <submittedName>
        <fullName evidence="3">Inositol 2-dehydrogenase</fullName>
        <ecNumber evidence="3">1.1.1.18</ecNumber>
    </submittedName>
</protein>
<dbReference type="PANTHER" id="PTHR43818:SF5">
    <property type="entry name" value="OXIDOREDUCTASE FAMILY PROTEIN"/>
    <property type="match status" value="1"/>
</dbReference>
<keyword evidence="4" id="KW-1185">Reference proteome</keyword>
<dbReference type="Gene3D" id="3.40.50.720">
    <property type="entry name" value="NAD(P)-binding Rossmann-like Domain"/>
    <property type="match status" value="1"/>
</dbReference>
<organism evidence="3 4">
    <name type="scientific">Alienimonas californiensis</name>
    <dbReference type="NCBI Taxonomy" id="2527989"/>
    <lineage>
        <taxon>Bacteria</taxon>
        <taxon>Pseudomonadati</taxon>
        <taxon>Planctomycetota</taxon>
        <taxon>Planctomycetia</taxon>
        <taxon>Planctomycetales</taxon>
        <taxon>Planctomycetaceae</taxon>
        <taxon>Alienimonas</taxon>
    </lineage>
</organism>
<dbReference type="InterPro" id="IPR036291">
    <property type="entry name" value="NAD(P)-bd_dom_sf"/>
</dbReference>
<dbReference type="KEGG" id="acaf:CA12_20460"/>
<dbReference type="GO" id="GO:0000166">
    <property type="term" value="F:nucleotide binding"/>
    <property type="evidence" value="ECO:0007669"/>
    <property type="project" value="InterPro"/>
</dbReference>
<keyword evidence="3" id="KW-0560">Oxidoreductase</keyword>
<dbReference type="EC" id="1.1.1.18" evidence="3"/>
<dbReference type="SUPFAM" id="SSF51735">
    <property type="entry name" value="NAD(P)-binding Rossmann-fold domains"/>
    <property type="match status" value="1"/>
</dbReference>
<dbReference type="Pfam" id="PF01408">
    <property type="entry name" value="GFO_IDH_MocA"/>
    <property type="match status" value="1"/>
</dbReference>
<evidence type="ECO:0000313" key="3">
    <source>
        <dbReference type="EMBL" id="QDT15948.1"/>
    </source>
</evidence>
<dbReference type="PROSITE" id="PS51318">
    <property type="entry name" value="TAT"/>
    <property type="match status" value="1"/>
</dbReference>
<dbReference type="AlphaFoldDB" id="A0A517P9A7"/>
<sequence>MTNPVTKPVTTPAAANAAGPAPAAGSLSRRSWLAASAAGVAATAFPARSYARIQGANDRLGVALIGAGGMGTGHLRSLAGLLEQDNLQPIAVADCWKTRAEQGAATLGGEKKLPVRAEVDYRAILDDPDVDYVTIASPEHQHALMLTAALRAGKPAYCEKPLTHTAAEAAAVYKVQQETGLPVQVGVQGTSRDSYAAAAEAIERGVLGRVVQAQINYVRRYGDQGPWRQPGLNSEMPKPADLDWTAWLGDAPAIPWNPHHYFEWRCHSQYSGGVATDLFVHRLTRLLVACGLKFPSRVVGMGGIFQWPDGRDMPDNFEMILTYPEALSAPEGMTVYCLGTQSNRVEIPHQIRGYRATLTFTGEGGVGGPAGWVAKDKDGEVLEEYVAQGAEDISLHHSNLHAHLRDPSVKLNCPIELGVYGITACALANESWRTGQMLAYAPDAESKFGPAAPAQIPDGPKA</sequence>
<evidence type="ECO:0000256" key="1">
    <source>
        <dbReference type="SAM" id="MobiDB-lite"/>
    </source>
</evidence>
<dbReference type="InterPro" id="IPR050463">
    <property type="entry name" value="Gfo/Idh/MocA_oxidrdct_glycsds"/>
</dbReference>
<feature type="domain" description="Gfo/Idh/MocA-like oxidoreductase N-terminal" evidence="2">
    <location>
        <begin position="61"/>
        <end position="186"/>
    </location>
</feature>
<dbReference type="InterPro" id="IPR006311">
    <property type="entry name" value="TAT_signal"/>
</dbReference>
<name>A0A517P9A7_9PLAN</name>
<proteinExistence type="predicted"/>
<dbReference type="EMBL" id="CP036265">
    <property type="protein sequence ID" value="QDT15948.1"/>
    <property type="molecule type" value="Genomic_DNA"/>
</dbReference>
<dbReference type="SUPFAM" id="SSF55347">
    <property type="entry name" value="Glyceraldehyde-3-phosphate dehydrogenase-like, C-terminal domain"/>
    <property type="match status" value="1"/>
</dbReference>
<dbReference type="Proteomes" id="UP000318741">
    <property type="component" value="Chromosome"/>
</dbReference>